<dbReference type="AlphaFoldDB" id="A0A841KPP0"/>
<reference evidence="5 6" key="1">
    <citation type="submission" date="2020-08" db="EMBL/GenBank/DDBJ databases">
        <title>Genomic Encyclopedia of Type Strains, Phase IV (KMG-IV): sequencing the most valuable type-strain genomes for metagenomic binning, comparative biology and taxonomic classification.</title>
        <authorList>
            <person name="Goeker M."/>
        </authorList>
    </citation>
    <scope>NUCLEOTIDE SEQUENCE [LARGE SCALE GENOMIC DNA]</scope>
    <source>
        <strain evidence="5 6">DSM 103526</strain>
    </source>
</reference>
<dbReference type="InterPro" id="IPR052067">
    <property type="entry name" value="Metal_resp_HTH_trans_reg"/>
</dbReference>
<dbReference type="Proteomes" id="UP000579281">
    <property type="component" value="Unassembled WGS sequence"/>
</dbReference>
<dbReference type="Pfam" id="PF01047">
    <property type="entry name" value="MarR"/>
    <property type="match status" value="1"/>
</dbReference>
<evidence type="ECO:0000256" key="2">
    <source>
        <dbReference type="ARBA" id="ARBA00023125"/>
    </source>
</evidence>
<dbReference type="GO" id="GO:0003700">
    <property type="term" value="F:DNA-binding transcription factor activity"/>
    <property type="evidence" value="ECO:0007669"/>
    <property type="project" value="InterPro"/>
</dbReference>
<evidence type="ECO:0000313" key="5">
    <source>
        <dbReference type="EMBL" id="MBB6215393.1"/>
    </source>
</evidence>
<keyword evidence="3" id="KW-0804">Transcription</keyword>
<keyword evidence="2 5" id="KW-0238">DNA-binding</keyword>
<comment type="caution">
    <text evidence="5">The sequence shown here is derived from an EMBL/GenBank/DDBJ whole genome shotgun (WGS) entry which is preliminary data.</text>
</comment>
<dbReference type="InterPro" id="IPR036390">
    <property type="entry name" value="WH_DNA-bd_sf"/>
</dbReference>
<accession>A0A841KPP0</accession>
<name>A0A841KPP0_9FIRM</name>
<evidence type="ECO:0000256" key="1">
    <source>
        <dbReference type="ARBA" id="ARBA00023015"/>
    </source>
</evidence>
<evidence type="ECO:0000313" key="6">
    <source>
        <dbReference type="Proteomes" id="UP000579281"/>
    </source>
</evidence>
<evidence type="ECO:0000259" key="4">
    <source>
        <dbReference type="PROSITE" id="PS50995"/>
    </source>
</evidence>
<dbReference type="PANTHER" id="PTHR35790:SF4">
    <property type="entry name" value="HTH-TYPE TRANSCRIPTIONAL REGULATOR PCHR"/>
    <property type="match status" value="1"/>
</dbReference>
<keyword evidence="6" id="KW-1185">Reference proteome</keyword>
<sequence>MNKEEQVIMGFRNLLNKMAWLNKFKMEDSLKGYTSSEVHYIEYIGRNVDSNVTKLAESLYMTRGAISKMTKKLIKKGAIESYQKPDNKKEIYFRLTEEGQVIYKVHEELHKEFQERDKAVFEQVTEEQFDSMLSFVEKYSRHLDAEIKKLGVDSKSEKFE</sequence>
<dbReference type="EMBL" id="JACHEN010000007">
    <property type="protein sequence ID" value="MBB6215393.1"/>
    <property type="molecule type" value="Genomic_DNA"/>
</dbReference>
<dbReference type="InterPro" id="IPR023187">
    <property type="entry name" value="Tscrpt_reg_MarR-type_CS"/>
</dbReference>
<feature type="domain" description="HTH marR-type" evidence="4">
    <location>
        <begin position="1"/>
        <end position="141"/>
    </location>
</feature>
<organism evidence="5 6">
    <name type="scientific">Anaerosolibacter carboniphilus</name>
    <dbReference type="NCBI Taxonomy" id="1417629"/>
    <lineage>
        <taxon>Bacteria</taxon>
        <taxon>Bacillati</taxon>
        <taxon>Bacillota</taxon>
        <taxon>Clostridia</taxon>
        <taxon>Peptostreptococcales</taxon>
        <taxon>Thermotaleaceae</taxon>
        <taxon>Anaerosolibacter</taxon>
    </lineage>
</organism>
<keyword evidence="1" id="KW-0805">Transcription regulation</keyword>
<evidence type="ECO:0000256" key="3">
    <source>
        <dbReference type="ARBA" id="ARBA00023163"/>
    </source>
</evidence>
<dbReference type="PROSITE" id="PS01117">
    <property type="entry name" value="HTH_MARR_1"/>
    <property type="match status" value="1"/>
</dbReference>
<dbReference type="PROSITE" id="PS50995">
    <property type="entry name" value="HTH_MARR_2"/>
    <property type="match status" value="1"/>
</dbReference>
<dbReference type="GO" id="GO:0003677">
    <property type="term" value="F:DNA binding"/>
    <property type="evidence" value="ECO:0007669"/>
    <property type="project" value="UniProtKB-KW"/>
</dbReference>
<dbReference type="SUPFAM" id="SSF46785">
    <property type="entry name" value="Winged helix' DNA-binding domain"/>
    <property type="match status" value="1"/>
</dbReference>
<dbReference type="PANTHER" id="PTHR35790">
    <property type="entry name" value="HTH-TYPE TRANSCRIPTIONAL REGULATOR PCHR"/>
    <property type="match status" value="1"/>
</dbReference>
<protein>
    <submittedName>
        <fullName evidence="5">DNA-binding MarR family transcriptional regulator</fullName>
    </submittedName>
</protein>
<dbReference type="SMART" id="SM00347">
    <property type="entry name" value="HTH_MARR"/>
    <property type="match status" value="1"/>
</dbReference>
<gene>
    <name evidence="5" type="ORF">HNQ80_001482</name>
</gene>
<proteinExistence type="predicted"/>
<dbReference type="InterPro" id="IPR000835">
    <property type="entry name" value="HTH_MarR-typ"/>
</dbReference>
<dbReference type="RefSeq" id="WP_184309651.1">
    <property type="nucleotide sequence ID" value="NZ_JACHEN010000007.1"/>
</dbReference>
<dbReference type="InterPro" id="IPR036388">
    <property type="entry name" value="WH-like_DNA-bd_sf"/>
</dbReference>
<dbReference type="Gene3D" id="1.10.10.10">
    <property type="entry name" value="Winged helix-like DNA-binding domain superfamily/Winged helix DNA-binding domain"/>
    <property type="match status" value="1"/>
</dbReference>